<dbReference type="EMBL" id="KV453843">
    <property type="protein sequence ID" value="ODV89577.1"/>
    <property type="molecule type" value="Genomic_DNA"/>
</dbReference>
<dbReference type="OrthoDB" id="4090463at2759"/>
<feature type="compositionally biased region" description="Polar residues" evidence="1">
    <location>
        <begin position="25"/>
        <end position="42"/>
    </location>
</feature>
<evidence type="ECO:0000313" key="3">
    <source>
        <dbReference type="Proteomes" id="UP000095023"/>
    </source>
</evidence>
<proteinExistence type="predicted"/>
<feature type="region of interest" description="Disordered" evidence="1">
    <location>
        <begin position="1"/>
        <end position="43"/>
    </location>
</feature>
<organism evidence="2 3">
    <name type="scientific">Tortispora caseinolytica NRRL Y-17796</name>
    <dbReference type="NCBI Taxonomy" id="767744"/>
    <lineage>
        <taxon>Eukaryota</taxon>
        <taxon>Fungi</taxon>
        <taxon>Dikarya</taxon>
        <taxon>Ascomycota</taxon>
        <taxon>Saccharomycotina</taxon>
        <taxon>Trigonopsidomycetes</taxon>
        <taxon>Trigonopsidales</taxon>
        <taxon>Trigonopsidaceae</taxon>
        <taxon>Tortispora</taxon>
    </lineage>
</organism>
<dbReference type="AlphaFoldDB" id="A0A1E4TCY9"/>
<reference evidence="3" key="1">
    <citation type="submission" date="2016-02" db="EMBL/GenBank/DDBJ databases">
        <title>Comparative genomics of biotechnologically important yeasts.</title>
        <authorList>
            <consortium name="DOE Joint Genome Institute"/>
            <person name="Riley R."/>
            <person name="Haridas S."/>
            <person name="Wolfe K.H."/>
            <person name="Lopes M.R."/>
            <person name="Hittinger C.T."/>
            <person name="Goker M."/>
            <person name="Salamov A."/>
            <person name="Wisecaver J."/>
            <person name="Long T.M."/>
            <person name="Aerts A.L."/>
            <person name="Barry K."/>
            <person name="Choi C."/>
            <person name="Clum A."/>
            <person name="Coughlan A.Y."/>
            <person name="Deshpande S."/>
            <person name="Douglass A.P."/>
            <person name="Hanson S.J."/>
            <person name="Klenk H.-P."/>
            <person name="Labutti K."/>
            <person name="Lapidus A."/>
            <person name="Lindquist E."/>
            <person name="Lipzen A."/>
            <person name="Meier-Kolthoff J.P."/>
            <person name="Ohm R.A."/>
            <person name="Otillar R.P."/>
            <person name="Pangilinan J."/>
            <person name="Peng Y."/>
            <person name="Rokas A."/>
            <person name="Rosa C.A."/>
            <person name="Scheuner C."/>
            <person name="Sibirny A.A."/>
            <person name="Slot J.C."/>
            <person name="Stielow J.B."/>
            <person name="Sun H."/>
            <person name="Kurtzman C.P."/>
            <person name="Blackwell M."/>
            <person name="Jeffries T.W."/>
            <person name="Grigoriev I.V."/>
        </authorList>
    </citation>
    <scope>NUCLEOTIDE SEQUENCE [LARGE SCALE GENOMIC DNA]</scope>
    <source>
        <strain evidence="3">NRRL Y-17796</strain>
    </source>
</reference>
<gene>
    <name evidence="2" type="ORF">CANCADRAFT_140958</name>
</gene>
<sequence length="133" mass="14529">MSQEHGWNDLPHGFIPGVSHARNLDTPSATPATSDSATNSVSPDLLAKVNSSLDHLLNLPSKLPQNQHTHHAQRIKSAIGTMSQHQLEQVSSALDSLDSDRQASVRTVVDLMLHDSVASSWCQPLRRLIENVQ</sequence>
<evidence type="ECO:0000256" key="1">
    <source>
        <dbReference type="SAM" id="MobiDB-lite"/>
    </source>
</evidence>
<accession>A0A1E4TCY9</accession>
<keyword evidence="3" id="KW-1185">Reference proteome</keyword>
<name>A0A1E4TCY9_9ASCO</name>
<evidence type="ECO:0000313" key="2">
    <source>
        <dbReference type="EMBL" id="ODV89577.1"/>
    </source>
</evidence>
<protein>
    <submittedName>
        <fullName evidence="2">Uncharacterized protein</fullName>
    </submittedName>
</protein>
<dbReference type="Proteomes" id="UP000095023">
    <property type="component" value="Unassembled WGS sequence"/>
</dbReference>